<sequence>MKNTKHWAIFLSNSANKQVFIQQLLSRKATGIFEDLNKANGLLFSSLTVNDFIDEENRHGFTAVTKHLDRSLKSMSSGEQKKALLNYLVAQQPDYLILDNPFDNLDVAAQASLLEMLHEIGTHTSLIQLINRERDLLSFITNVVSIEKNNQLVVHEDLQTFLENYRKNQTSSFSGEIPPPIKHYDLPNPALIKFNKVNVSYGEKHILKDITWTIHKNEFWHLVGPNGSGKTTMLSMITGDNPKGYGQDLTLFGRRKGTGETVWSIKNNIGYVTPAMTDLFTASHTLEQMLMSGFYDSIGLYHKPSDLQIKLAKQWLTLIEMDKLCKKPFFRLSTGQQRMALIARAMVKHPPLLILDEAIAGLDDHNASLVISLINKIANESESTILYVSHRNEAELFPRNIFQLFPSEEGSAGVVMK</sequence>
<proteinExistence type="predicted"/>
<accession>A0A841EV47</accession>
<keyword evidence="2" id="KW-0547">Nucleotide-binding</keyword>
<keyword evidence="3 5" id="KW-0067">ATP-binding</keyword>
<evidence type="ECO:0000256" key="3">
    <source>
        <dbReference type="ARBA" id="ARBA00022840"/>
    </source>
</evidence>
<dbReference type="SUPFAM" id="SSF52540">
    <property type="entry name" value="P-loop containing nucleoside triphosphate hydrolases"/>
    <property type="match status" value="2"/>
</dbReference>
<dbReference type="EMBL" id="JACHKT010000024">
    <property type="protein sequence ID" value="MBB6004518.1"/>
    <property type="molecule type" value="Genomic_DNA"/>
</dbReference>
<dbReference type="GO" id="GO:0016887">
    <property type="term" value="F:ATP hydrolysis activity"/>
    <property type="evidence" value="ECO:0007669"/>
    <property type="project" value="InterPro"/>
</dbReference>
<evidence type="ECO:0000256" key="2">
    <source>
        <dbReference type="ARBA" id="ARBA00022741"/>
    </source>
</evidence>
<dbReference type="GO" id="GO:0005524">
    <property type="term" value="F:ATP binding"/>
    <property type="evidence" value="ECO:0007669"/>
    <property type="project" value="UniProtKB-KW"/>
</dbReference>
<evidence type="ECO:0000313" key="6">
    <source>
        <dbReference type="Proteomes" id="UP000524404"/>
    </source>
</evidence>
<comment type="caution">
    <text evidence="5">The sequence shown here is derived from an EMBL/GenBank/DDBJ whole genome shotgun (WGS) entry which is preliminary data.</text>
</comment>
<dbReference type="GO" id="GO:0042626">
    <property type="term" value="F:ATPase-coupled transmembrane transporter activity"/>
    <property type="evidence" value="ECO:0007669"/>
    <property type="project" value="TreeGrafter"/>
</dbReference>
<gene>
    <name evidence="5" type="ORF">HNP25_003181</name>
</gene>
<dbReference type="InterPro" id="IPR027417">
    <property type="entry name" value="P-loop_NTPase"/>
</dbReference>
<dbReference type="SMART" id="SM00382">
    <property type="entry name" value="AAA"/>
    <property type="match status" value="1"/>
</dbReference>
<keyword evidence="6" id="KW-1185">Reference proteome</keyword>
<dbReference type="AlphaFoldDB" id="A0A841EV47"/>
<dbReference type="InterPro" id="IPR050095">
    <property type="entry name" value="ECF_ABC_transporter_ATP-bd"/>
</dbReference>
<dbReference type="InterPro" id="IPR003593">
    <property type="entry name" value="AAA+_ATPase"/>
</dbReference>
<evidence type="ECO:0000259" key="4">
    <source>
        <dbReference type="PROSITE" id="PS50893"/>
    </source>
</evidence>
<evidence type="ECO:0000313" key="5">
    <source>
        <dbReference type="EMBL" id="MBB6004518.1"/>
    </source>
</evidence>
<keyword evidence="1" id="KW-0813">Transport</keyword>
<name>A0A841EV47_9BACT</name>
<dbReference type="InterPro" id="IPR003439">
    <property type="entry name" value="ABC_transporter-like_ATP-bd"/>
</dbReference>
<dbReference type="Pfam" id="PF00005">
    <property type="entry name" value="ABC_tran"/>
    <property type="match status" value="1"/>
</dbReference>
<dbReference type="RefSeq" id="WP_184135558.1">
    <property type="nucleotide sequence ID" value="NZ_JACHKT010000024.1"/>
</dbReference>
<organism evidence="5 6">
    <name type="scientific">Arcicella rosea</name>
    <dbReference type="NCBI Taxonomy" id="502909"/>
    <lineage>
        <taxon>Bacteria</taxon>
        <taxon>Pseudomonadati</taxon>
        <taxon>Bacteroidota</taxon>
        <taxon>Cytophagia</taxon>
        <taxon>Cytophagales</taxon>
        <taxon>Flectobacillaceae</taxon>
        <taxon>Arcicella</taxon>
    </lineage>
</organism>
<dbReference type="Gene3D" id="3.40.50.300">
    <property type="entry name" value="P-loop containing nucleotide triphosphate hydrolases"/>
    <property type="match status" value="2"/>
</dbReference>
<feature type="domain" description="ABC transporter" evidence="4">
    <location>
        <begin position="192"/>
        <end position="414"/>
    </location>
</feature>
<dbReference type="PANTHER" id="PTHR43553:SF3">
    <property type="entry name" value="ABC TRANSPORTER ATP-BINDING PROTEIN MODF"/>
    <property type="match status" value="1"/>
</dbReference>
<reference evidence="5 6" key="1">
    <citation type="submission" date="2020-08" db="EMBL/GenBank/DDBJ databases">
        <title>Functional genomics of gut bacteria from endangered species of beetles.</title>
        <authorList>
            <person name="Carlos-Shanley C."/>
        </authorList>
    </citation>
    <scope>NUCLEOTIDE SEQUENCE [LARGE SCALE GENOMIC DNA]</scope>
    <source>
        <strain evidence="5 6">S00070</strain>
    </source>
</reference>
<dbReference type="Proteomes" id="UP000524404">
    <property type="component" value="Unassembled WGS sequence"/>
</dbReference>
<protein>
    <submittedName>
        <fullName evidence="5">Molybdate transport system ATP-binding protein</fullName>
    </submittedName>
</protein>
<dbReference type="PANTHER" id="PTHR43553">
    <property type="entry name" value="HEAVY METAL TRANSPORTER"/>
    <property type="match status" value="1"/>
</dbReference>
<dbReference type="GO" id="GO:0043190">
    <property type="term" value="C:ATP-binding cassette (ABC) transporter complex"/>
    <property type="evidence" value="ECO:0007669"/>
    <property type="project" value="TreeGrafter"/>
</dbReference>
<evidence type="ECO:0000256" key="1">
    <source>
        <dbReference type="ARBA" id="ARBA00022448"/>
    </source>
</evidence>
<dbReference type="PROSITE" id="PS50893">
    <property type="entry name" value="ABC_TRANSPORTER_2"/>
    <property type="match status" value="1"/>
</dbReference>